<organism evidence="2 3">
    <name type="scientific">Microcystis aeruginosa Ma_QC_B_20070730_S2</name>
    <dbReference type="NCBI Taxonomy" id="2486256"/>
    <lineage>
        <taxon>Bacteria</taxon>
        <taxon>Bacillati</taxon>
        <taxon>Cyanobacteriota</taxon>
        <taxon>Cyanophyceae</taxon>
        <taxon>Oscillatoriophycideae</taxon>
        <taxon>Chroococcales</taxon>
        <taxon>Microcystaceae</taxon>
        <taxon>Microcystis</taxon>
    </lineage>
</organism>
<dbReference type="SUPFAM" id="SSF58104">
    <property type="entry name" value="Methyl-accepting chemotaxis protein (MCP) signaling domain"/>
    <property type="match status" value="1"/>
</dbReference>
<evidence type="ECO:0000256" key="1">
    <source>
        <dbReference type="SAM" id="Coils"/>
    </source>
</evidence>
<dbReference type="Gene3D" id="1.10.287.950">
    <property type="entry name" value="Methyl-accepting chemotaxis protein"/>
    <property type="match status" value="1"/>
</dbReference>
<evidence type="ECO:0000313" key="2">
    <source>
        <dbReference type="EMBL" id="TRU26508.1"/>
    </source>
</evidence>
<accession>A0A552DW99</accession>
<evidence type="ECO:0000313" key="3">
    <source>
        <dbReference type="Proteomes" id="UP000320551"/>
    </source>
</evidence>
<feature type="coiled-coil region" evidence="1">
    <location>
        <begin position="16"/>
        <end position="85"/>
    </location>
</feature>
<comment type="caution">
    <text evidence="2">The sequence shown here is derived from an EMBL/GenBank/DDBJ whole genome shotgun (WGS) entry which is preliminary data.</text>
</comment>
<protein>
    <submittedName>
        <fullName evidence="2">Uncharacterized protein</fullName>
    </submittedName>
</protein>
<proteinExistence type="predicted"/>
<dbReference type="Proteomes" id="UP000320551">
    <property type="component" value="Unassembled WGS sequence"/>
</dbReference>
<keyword evidence="1" id="KW-0175">Coiled coil</keyword>
<dbReference type="EMBL" id="SFBK01000110">
    <property type="protein sequence ID" value="TRU26508.1"/>
    <property type="molecule type" value="Genomic_DNA"/>
</dbReference>
<name>A0A552DW99_MICAE</name>
<sequence length="106" mass="12485">MTRRDGERTRWTDEMLDELADSVSELRESVSEVRDSVSELRESVSEVRESVDGVRITAQALLQIAAQQQRDMDQMRQRQEESDKRFEVLLSEVRYLIRQIKPENQS</sequence>
<gene>
    <name evidence="2" type="ORF">EWV80_08190</name>
</gene>
<dbReference type="AlphaFoldDB" id="A0A552DW99"/>
<reference evidence="2 3" key="1">
    <citation type="submission" date="2019-01" db="EMBL/GenBank/DDBJ databases">
        <title>Coherence of Microcystis species and biogeography revealed through population genomics.</title>
        <authorList>
            <person name="Perez-Carrascal O.M."/>
            <person name="Terrat Y."/>
            <person name="Giani A."/>
            <person name="Fortin N."/>
            <person name="Tromas N."/>
            <person name="Shapiro B.J."/>
        </authorList>
    </citation>
    <scope>NUCLEOTIDE SEQUENCE [LARGE SCALE GENOMIC DNA]</scope>
    <source>
        <strain evidence="2">Ma_QC_B_20070730_S2</strain>
    </source>
</reference>